<evidence type="ECO:0000256" key="1">
    <source>
        <dbReference type="ARBA" id="ARBA00012513"/>
    </source>
</evidence>
<proteinExistence type="predicted"/>
<feature type="region of interest" description="Disordered" evidence="8">
    <location>
        <begin position="276"/>
        <end position="296"/>
    </location>
</feature>
<evidence type="ECO:0000313" key="11">
    <source>
        <dbReference type="Proteomes" id="UP000070409"/>
    </source>
</evidence>
<dbReference type="InterPro" id="IPR008271">
    <property type="entry name" value="Ser/Thr_kinase_AS"/>
</dbReference>
<dbReference type="Proteomes" id="UP000070409">
    <property type="component" value="Unassembled WGS sequence"/>
</dbReference>
<gene>
    <name evidence="10" type="ORF">AXK61_21670</name>
</gene>
<evidence type="ECO:0000256" key="6">
    <source>
        <dbReference type="ARBA" id="ARBA00022840"/>
    </source>
</evidence>
<reference evidence="10 11" key="1">
    <citation type="submission" date="2016-02" db="EMBL/GenBank/DDBJ databases">
        <authorList>
            <person name="Teng J.L."/>
            <person name="Tang Y."/>
            <person name="Huang Y."/>
            <person name="Guo F."/>
            <person name="Wei W."/>
            <person name="Chen J.H."/>
            <person name="Wong S.Y."/>
            <person name="Lau S.K."/>
            <person name="Woo P.C."/>
        </authorList>
    </citation>
    <scope>NUCLEOTIDE SEQUENCE [LARGE SCALE GENOMIC DNA]</scope>
    <source>
        <strain evidence="10 11">JCM 13375</strain>
    </source>
</reference>
<dbReference type="RefSeq" id="WP_068745780.1">
    <property type="nucleotide sequence ID" value="NZ_LSRE01000016.1"/>
</dbReference>
<dbReference type="CDD" id="cd14014">
    <property type="entry name" value="STKc_PknB_like"/>
    <property type="match status" value="1"/>
</dbReference>
<dbReference type="PROSITE" id="PS00107">
    <property type="entry name" value="PROTEIN_KINASE_ATP"/>
    <property type="match status" value="1"/>
</dbReference>
<dbReference type="SUPFAM" id="SSF56112">
    <property type="entry name" value="Protein kinase-like (PK-like)"/>
    <property type="match status" value="1"/>
</dbReference>
<evidence type="ECO:0000313" key="10">
    <source>
        <dbReference type="EMBL" id="KXO97824.1"/>
    </source>
</evidence>
<organism evidence="10 11">
    <name type="scientific">Tsukamurella pseudospumae</name>
    <dbReference type="NCBI Taxonomy" id="239498"/>
    <lineage>
        <taxon>Bacteria</taxon>
        <taxon>Bacillati</taxon>
        <taxon>Actinomycetota</taxon>
        <taxon>Actinomycetes</taxon>
        <taxon>Mycobacteriales</taxon>
        <taxon>Tsukamurellaceae</taxon>
        <taxon>Tsukamurella</taxon>
    </lineage>
</organism>
<keyword evidence="2" id="KW-0723">Serine/threonine-protein kinase</keyword>
<feature type="compositionally biased region" description="Basic and acidic residues" evidence="8">
    <location>
        <begin position="276"/>
        <end position="287"/>
    </location>
</feature>
<dbReference type="Pfam" id="PF00069">
    <property type="entry name" value="Pkinase"/>
    <property type="match status" value="1"/>
</dbReference>
<comment type="caution">
    <text evidence="10">The sequence shown here is derived from an EMBL/GenBank/DDBJ whole genome shotgun (WGS) entry which is preliminary data.</text>
</comment>
<keyword evidence="5" id="KW-0418">Kinase</keyword>
<dbReference type="InterPro" id="IPR011009">
    <property type="entry name" value="Kinase-like_dom_sf"/>
</dbReference>
<dbReference type="PROSITE" id="PS50011">
    <property type="entry name" value="PROTEIN_KINASE_DOM"/>
    <property type="match status" value="1"/>
</dbReference>
<feature type="binding site" evidence="7">
    <location>
        <position position="41"/>
    </location>
    <ligand>
        <name>ATP</name>
        <dbReference type="ChEBI" id="CHEBI:30616"/>
    </ligand>
</feature>
<dbReference type="Gene3D" id="1.10.510.10">
    <property type="entry name" value="Transferase(Phosphotransferase) domain 1"/>
    <property type="match status" value="1"/>
</dbReference>
<evidence type="ECO:0000259" key="9">
    <source>
        <dbReference type="PROSITE" id="PS50011"/>
    </source>
</evidence>
<dbReference type="EC" id="2.7.11.1" evidence="1"/>
<keyword evidence="3" id="KW-0808">Transferase</keyword>
<dbReference type="SMART" id="SM00220">
    <property type="entry name" value="S_TKc"/>
    <property type="match status" value="1"/>
</dbReference>
<dbReference type="InterPro" id="IPR000719">
    <property type="entry name" value="Prot_kinase_dom"/>
</dbReference>
<evidence type="ECO:0000256" key="5">
    <source>
        <dbReference type="ARBA" id="ARBA00022777"/>
    </source>
</evidence>
<evidence type="ECO:0000256" key="8">
    <source>
        <dbReference type="SAM" id="MobiDB-lite"/>
    </source>
</evidence>
<dbReference type="PANTHER" id="PTHR43289">
    <property type="entry name" value="MITOGEN-ACTIVATED PROTEIN KINASE KINASE KINASE 20-RELATED"/>
    <property type="match status" value="1"/>
</dbReference>
<accession>A0A137ZI15</accession>
<keyword evidence="11" id="KW-1185">Reference proteome</keyword>
<evidence type="ECO:0000256" key="4">
    <source>
        <dbReference type="ARBA" id="ARBA00022741"/>
    </source>
</evidence>
<evidence type="ECO:0000256" key="7">
    <source>
        <dbReference type="PROSITE-ProRule" id="PRU10141"/>
    </source>
</evidence>
<name>A0A137ZI15_9ACTN</name>
<sequence length="340" mass="36936">MEAGEVLDGRYELLSTLGRGGMGVVWLARHQWLTNREYAVKVIADHIVGDPDAVARFTREARAMADLGGHPNVAEVLDFGVDGSGRFYLVMELLAGQDLSALIGRGPLTPENALRIVSEAAAGLAHAHAAGLVHRDVKPANLFVAGDGAVRVLDFGLARAVDGSGTVTRGAGTWQYMAPEQFDDDFGQVSPATDVYGLTGVLLQAVTGRPPFPGATSMPQLYVAHTRRPRPRPGELDPKFAWLDSVIARGMAIDSSERFQSTDGLARAAMRAWRGDAEMESAQRARPPESPPLVKPSRLKIDEDYLNDVGITDLYITDLYKPNGAESDKAQGRRKWWHRK</sequence>
<evidence type="ECO:0000256" key="3">
    <source>
        <dbReference type="ARBA" id="ARBA00022679"/>
    </source>
</evidence>
<evidence type="ECO:0000256" key="2">
    <source>
        <dbReference type="ARBA" id="ARBA00022527"/>
    </source>
</evidence>
<dbReference type="PANTHER" id="PTHR43289:SF6">
    <property type="entry name" value="SERINE_THREONINE-PROTEIN KINASE NEKL-3"/>
    <property type="match status" value="1"/>
</dbReference>
<dbReference type="InterPro" id="IPR017441">
    <property type="entry name" value="Protein_kinase_ATP_BS"/>
</dbReference>
<keyword evidence="6 7" id="KW-0067">ATP-binding</keyword>
<dbReference type="Gene3D" id="3.30.200.20">
    <property type="entry name" value="Phosphorylase Kinase, domain 1"/>
    <property type="match status" value="1"/>
</dbReference>
<keyword evidence="4 7" id="KW-0547">Nucleotide-binding</keyword>
<feature type="domain" description="Protein kinase" evidence="9">
    <location>
        <begin position="11"/>
        <end position="270"/>
    </location>
</feature>
<dbReference type="EMBL" id="LSRE01000016">
    <property type="protein sequence ID" value="KXO97824.1"/>
    <property type="molecule type" value="Genomic_DNA"/>
</dbReference>
<protein>
    <recommendedName>
        <fullName evidence="1">non-specific serine/threonine protein kinase</fullName>
        <ecNumber evidence="1">2.7.11.1</ecNumber>
    </recommendedName>
</protein>
<dbReference type="PROSITE" id="PS00108">
    <property type="entry name" value="PROTEIN_KINASE_ST"/>
    <property type="match status" value="1"/>
</dbReference>